<feature type="non-terminal residue" evidence="1">
    <location>
        <position position="1"/>
    </location>
</feature>
<protein>
    <submittedName>
        <fullName evidence="1">Uncharacterized protein</fullName>
    </submittedName>
</protein>
<comment type="caution">
    <text evidence="1">The sequence shown here is derived from an EMBL/GenBank/DDBJ whole genome shotgun (WGS) entry which is preliminary data.</text>
</comment>
<keyword evidence="2" id="KW-1185">Reference proteome</keyword>
<reference evidence="1" key="1">
    <citation type="submission" date="2022-06" db="EMBL/GenBank/DDBJ databases">
        <title>Uncovering the hologenomic basis of an extraordinary plant invasion.</title>
        <authorList>
            <person name="Bieker V.C."/>
            <person name="Martin M.D."/>
            <person name="Gilbert T."/>
            <person name="Hodgins K."/>
            <person name="Battlay P."/>
            <person name="Petersen B."/>
            <person name="Wilson J."/>
        </authorList>
    </citation>
    <scope>NUCLEOTIDE SEQUENCE</scope>
    <source>
        <strain evidence="1">AA19_3_7</strain>
        <tissue evidence="1">Leaf</tissue>
    </source>
</reference>
<gene>
    <name evidence="1" type="ORF">M8C21_009298</name>
</gene>
<sequence length="69" mass="7942">DMISTDSVTALSILNNLHHHQEVILFTTAHTRVPDPARLSLRLMPLNEERWSFWLSTTRRVINGAAYKV</sequence>
<dbReference type="AlphaFoldDB" id="A0AAD5CY58"/>
<evidence type="ECO:0000313" key="1">
    <source>
        <dbReference type="EMBL" id="KAI7748475.1"/>
    </source>
</evidence>
<name>A0AAD5CY58_AMBAR</name>
<dbReference type="Proteomes" id="UP001206925">
    <property type="component" value="Unassembled WGS sequence"/>
</dbReference>
<accession>A0AAD5CY58</accession>
<proteinExistence type="predicted"/>
<dbReference type="EMBL" id="JAMZMK010006523">
    <property type="protein sequence ID" value="KAI7748475.1"/>
    <property type="molecule type" value="Genomic_DNA"/>
</dbReference>
<organism evidence="1 2">
    <name type="scientific">Ambrosia artemisiifolia</name>
    <name type="common">Common ragweed</name>
    <dbReference type="NCBI Taxonomy" id="4212"/>
    <lineage>
        <taxon>Eukaryota</taxon>
        <taxon>Viridiplantae</taxon>
        <taxon>Streptophyta</taxon>
        <taxon>Embryophyta</taxon>
        <taxon>Tracheophyta</taxon>
        <taxon>Spermatophyta</taxon>
        <taxon>Magnoliopsida</taxon>
        <taxon>eudicotyledons</taxon>
        <taxon>Gunneridae</taxon>
        <taxon>Pentapetalae</taxon>
        <taxon>asterids</taxon>
        <taxon>campanulids</taxon>
        <taxon>Asterales</taxon>
        <taxon>Asteraceae</taxon>
        <taxon>Asteroideae</taxon>
        <taxon>Heliantheae alliance</taxon>
        <taxon>Heliantheae</taxon>
        <taxon>Ambrosia</taxon>
    </lineage>
</organism>
<evidence type="ECO:0000313" key="2">
    <source>
        <dbReference type="Proteomes" id="UP001206925"/>
    </source>
</evidence>